<dbReference type="RefSeq" id="WP_257821670.1">
    <property type="nucleotide sequence ID" value="NZ_JABXYM010000001.1"/>
</dbReference>
<protein>
    <submittedName>
        <fullName evidence="2">Uncharacterized protein</fullName>
    </submittedName>
</protein>
<evidence type="ECO:0000256" key="1">
    <source>
        <dbReference type="SAM" id="Phobius"/>
    </source>
</evidence>
<evidence type="ECO:0000313" key="2">
    <source>
        <dbReference type="EMBL" id="MCR6097267.1"/>
    </source>
</evidence>
<comment type="caution">
    <text evidence="2">The sequence shown here is derived from an EMBL/GenBank/DDBJ whole genome shotgun (WGS) entry which is preliminary data.</text>
</comment>
<keyword evidence="1" id="KW-0812">Transmembrane</keyword>
<reference evidence="2" key="1">
    <citation type="submission" date="2020-06" db="EMBL/GenBank/DDBJ databases">
        <title>Insight into the genomes of haloalkaliphilic bacilli from Kenyan soda lakes.</title>
        <authorList>
            <person name="Mwirichia R."/>
            <person name="Villamizar G.C."/>
            <person name="Poehlein A."/>
            <person name="Mugweru J."/>
            <person name="Kipnyargis A."/>
            <person name="Kiplimo D."/>
            <person name="Orwa P."/>
            <person name="Daniel R."/>
        </authorList>
    </citation>
    <scope>NUCLEOTIDE SEQUENCE</scope>
    <source>
        <strain evidence="2">B1096_S55</strain>
    </source>
</reference>
<sequence>MSIFRHIAITMTLVVLFGWVMSEFYVAIVDISQFNPNAGDTTMFEINLNPLLAFVCLGGVTTFVRLRKRKKEEWSKALLLPEEFNEKDERETELTNRACRASYISLMWATPIICALLLFYPIVSETIPFYPIIIFLLLPLTQLLTYIISWYRHY</sequence>
<organism evidence="2 3">
    <name type="scientific">Salipaludibacillus agaradhaerens</name>
    <name type="common">Bacillus agaradhaerens</name>
    <dbReference type="NCBI Taxonomy" id="76935"/>
    <lineage>
        <taxon>Bacteria</taxon>
        <taxon>Bacillati</taxon>
        <taxon>Bacillota</taxon>
        <taxon>Bacilli</taxon>
        <taxon>Bacillales</taxon>
        <taxon>Bacillaceae</taxon>
    </lineage>
</organism>
<evidence type="ECO:0000313" key="3">
    <source>
        <dbReference type="Proteomes" id="UP001057753"/>
    </source>
</evidence>
<accession>A0A9Q4B2R4</accession>
<gene>
    <name evidence="2" type="ORF">HXA33_12000</name>
</gene>
<dbReference type="EMBL" id="JABXYM010000001">
    <property type="protein sequence ID" value="MCR6097267.1"/>
    <property type="molecule type" value="Genomic_DNA"/>
</dbReference>
<dbReference type="AlphaFoldDB" id="A0A9Q4B2R4"/>
<keyword evidence="3" id="KW-1185">Reference proteome</keyword>
<feature type="transmembrane region" description="Helical" evidence="1">
    <location>
        <begin position="103"/>
        <end position="123"/>
    </location>
</feature>
<dbReference type="Proteomes" id="UP001057753">
    <property type="component" value="Unassembled WGS sequence"/>
</dbReference>
<keyword evidence="1" id="KW-0472">Membrane</keyword>
<proteinExistence type="predicted"/>
<feature type="transmembrane region" description="Helical" evidence="1">
    <location>
        <begin position="7"/>
        <end position="28"/>
    </location>
</feature>
<name>A0A9Q4B2R4_SALAG</name>
<feature type="transmembrane region" description="Helical" evidence="1">
    <location>
        <begin position="48"/>
        <end position="66"/>
    </location>
</feature>
<keyword evidence="1" id="KW-1133">Transmembrane helix</keyword>
<feature type="transmembrane region" description="Helical" evidence="1">
    <location>
        <begin position="129"/>
        <end position="151"/>
    </location>
</feature>